<dbReference type="PANTHER" id="PTHR47331">
    <property type="entry name" value="PHD-TYPE DOMAIN-CONTAINING PROTEIN"/>
    <property type="match status" value="1"/>
</dbReference>
<sequence length="308" mass="35165">MLSREEEAYSLYQESKKFMKGGFNLCKITSNNASLRERIATNEGVAPTTQLTDNTYTEATLGKTQTSFTGERKVLGVIWDIHLDEMVFDLSRVADMAPETGLTMRHAVSVSGRFFYPLGVITPVTVTSKVLIQELCKAGVGWDEPIEGKLLERWLSLMCELRDCQPFRVPICYCLSLEDSKNTLYWIQGLNRDWKLFVQNRVSDIRCLTNAESWKHCPGNQNPVDIPSRGLNPFELLHNNLWWHGPGWIRLDDCPNLNFSEVPKGSLVELKAEVQHTLKVNTSTNNTDLILWILRIIAHLIDCYVSQW</sequence>
<dbReference type="InParanoid" id="A0A1X7V764"/>
<dbReference type="InterPro" id="IPR008042">
    <property type="entry name" value="Retrotrans_Pao"/>
</dbReference>
<organism evidence="1">
    <name type="scientific">Amphimedon queenslandica</name>
    <name type="common">Sponge</name>
    <dbReference type="NCBI Taxonomy" id="400682"/>
    <lineage>
        <taxon>Eukaryota</taxon>
        <taxon>Metazoa</taxon>
        <taxon>Porifera</taxon>
        <taxon>Demospongiae</taxon>
        <taxon>Heteroscleromorpha</taxon>
        <taxon>Haplosclerida</taxon>
        <taxon>Niphatidae</taxon>
        <taxon>Amphimedon</taxon>
    </lineage>
</organism>
<name>A0A1X7V764_AMPQE</name>
<proteinExistence type="predicted"/>
<dbReference type="Pfam" id="PF05380">
    <property type="entry name" value="Peptidase_A17"/>
    <property type="match status" value="1"/>
</dbReference>
<reference evidence="1" key="1">
    <citation type="submission" date="2017-05" db="UniProtKB">
        <authorList>
            <consortium name="EnsemblMetazoa"/>
        </authorList>
    </citation>
    <scope>IDENTIFICATION</scope>
</reference>
<protein>
    <submittedName>
        <fullName evidence="1">Uncharacterized protein</fullName>
    </submittedName>
</protein>
<evidence type="ECO:0000313" key="1">
    <source>
        <dbReference type="EnsemblMetazoa" id="Aqu2.1.35352_001"/>
    </source>
</evidence>
<dbReference type="OrthoDB" id="6608729at2759"/>
<accession>A0A1X7V764</accession>
<dbReference type="AlphaFoldDB" id="A0A1X7V764"/>
<dbReference type="EnsemblMetazoa" id="Aqu2.1.35352_001">
    <property type="protein sequence ID" value="Aqu2.1.35352_001"/>
    <property type="gene ID" value="Aqu2.1.35352"/>
</dbReference>